<dbReference type="InterPro" id="IPR023631">
    <property type="entry name" value="Amidase_dom"/>
</dbReference>
<feature type="region of interest" description="Disordered" evidence="1">
    <location>
        <begin position="97"/>
        <end position="119"/>
    </location>
</feature>
<accession>A0A382MCT1</accession>
<dbReference type="InterPro" id="IPR020556">
    <property type="entry name" value="Amidase_CS"/>
</dbReference>
<sequence length="275" mass="29216">MTAPRRSFHDHLNAFCKDTGAYLKGALDGPLSGLTFAAKDILDIAGYVTGGGNPDWKETQPAADKTAWTVQTLVDAGATMVGKTITDELTRGIFGENAHYGTPTNPRAPGRVPGGSSSGSASAVAGGLVNFALGSDTGGSVRVPSSFCGLYGLRPTHGRIPLDGILIQAPSYDTIGWFADDPETFARVGEVLLLSQILEARPQSLIIAEDAFELADPEVVEAIKPKVDLVSSLFGETRHERLSPNGLIEWSAQQLVLQGREGWESAQDWLDRVNP</sequence>
<organism evidence="3">
    <name type="scientific">marine metagenome</name>
    <dbReference type="NCBI Taxonomy" id="408172"/>
    <lineage>
        <taxon>unclassified sequences</taxon>
        <taxon>metagenomes</taxon>
        <taxon>ecological metagenomes</taxon>
    </lineage>
</organism>
<dbReference type="SUPFAM" id="SSF75304">
    <property type="entry name" value="Amidase signature (AS) enzymes"/>
    <property type="match status" value="1"/>
</dbReference>
<reference evidence="3" key="1">
    <citation type="submission" date="2018-05" db="EMBL/GenBank/DDBJ databases">
        <authorList>
            <person name="Lanie J.A."/>
            <person name="Ng W.-L."/>
            <person name="Kazmierczak K.M."/>
            <person name="Andrzejewski T.M."/>
            <person name="Davidsen T.M."/>
            <person name="Wayne K.J."/>
            <person name="Tettelin H."/>
            <person name="Glass J.I."/>
            <person name="Rusch D."/>
            <person name="Podicherti R."/>
            <person name="Tsui H.-C.T."/>
            <person name="Winkler M.E."/>
        </authorList>
    </citation>
    <scope>NUCLEOTIDE SEQUENCE</scope>
</reference>
<dbReference type="PANTHER" id="PTHR46310">
    <property type="entry name" value="AMIDASE 1"/>
    <property type="match status" value="1"/>
</dbReference>
<dbReference type="Gene3D" id="3.90.1300.10">
    <property type="entry name" value="Amidase signature (AS) domain"/>
    <property type="match status" value="1"/>
</dbReference>
<proteinExistence type="predicted"/>
<name>A0A382MCT1_9ZZZZ</name>
<dbReference type="Pfam" id="PF01425">
    <property type="entry name" value="Amidase"/>
    <property type="match status" value="1"/>
</dbReference>
<feature type="non-terminal residue" evidence="3">
    <location>
        <position position="275"/>
    </location>
</feature>
<dbReference type="PROSITE" id="PS00571">
    <property type="entry name" value="AMIDASES"/>
    <property type="match status" value="1"/>
</dbReference>
<feature type="domain" description="Amidase" evidence="2">
    <location>
        <begin position="20"/>
        <end position="193"/>
    </location>
</feature>
<evidence type="ECO:0000256" key="1">
    <source>
        <dbReference type="SAM" id="MobiDB-lite"/>
    </source>
</evidence>
<evidence type="ECO:0000313" key="3">
    <source>
        <dbReference type="EMBL" id="SVC45885.1"/>
    </source>
</evidence>
<dbReference type="PANTHER" id="PTHR46310:SF7">
    <property type="entry name" value="AMIDASE 1"/>
    <property type="match status" value="1"/>
</dbReference>
<dbReference type="AlphaFoldDB" id="A0A382MCT1"/>
<protein>
    <recommendedName>
        <fullName evidence="2">Amidase domain-containing protein</fullName>
    </recommendedName>
</protein>
<gene>
    <name evidence="3" type="ORF">METZ01_LOCUS298739</name>
</gene>
<dbReference type="InterPro" id="IPR036928">
    <property type="entry name" value="AS_sf"/>
</dbReference>
<dbReference type="EMBL" id="UINC01092369">
    <property type="protein sequence ID" value="SVC45885.1"/>
    <property type="molecule type" value="Genomic_DNA"/>
</dbReference>
<evidence type="ECO:0000259" key="2">
    <source>
        <dbReference type="Pfam" id="PF01425"/>
    </source>
</evidence>